<protein>
    <recommendedName>
        <fullName evidence="1">NAD(P)-binding domain-containing protein</fullName>
    </recommendedName>
</protein>
<accession>A0ABP8DD94</accession>
<gene>
    <name evidence="2" type="ORF">GCM10022255_052430</name>
</gene>
<dbReference type="InterPro" id="IPR016040">
    <property type="entry name" value="NAD(P)-bd_dom"/>
</dbReference>
<evidence type="ECO:0000313" key="2">
    <source>
        <dbReference type="EMBL" id="GAA4253085.1"/>
    </source>
</evidence>
<dbReference type="EMBL" id="BAABAT010000015">
    <property type="protein sequence ID" value="GAA4253085.1"/>
    <property type="molecule type" value="Genomic_DNA"/>
</dbReference>
<name>A0ABP8DD94_9ACTN</name>
<dbReference type="Gene3D" id="3.40.50.720">
    <property type="entry name" value="NAD(P)-binding Rossmann-like Domain"/>
    <property type="match status" value="1"/>
</dbReference>
<dbReference type="InterPro" id="IPR036291">
    <property type="entry name" value="NAD(P)-bd_dom_sf"/>
</dbReference>
<dbReference type="Pfam" id="PF13460">
    <property type="entry name" value="NAD_binding_10"/>
    <property type="match status" value="1"/>
</dbReference>
<feature type="domain" description="NAD(P)-binding" evidence="1">
    <location>
        <begin position="3"/>
        <end position="51"/>
    </location>
</feature>
<keyword evidence="3" id="KW-1185">Reference proteome</keyword>
<comment type="caution">
    <text evidence="2">The sequence shown here is derived from an EMBL/GenBank/DDBJ whole genome shotgun (WGS) entry which is preliminary data.</text>
</comment>
<organism evidence="2 3">
    <name type="scientific">Dactylosporangium darangshiense</name>
    <dbReference type="NCBI Taxonomy" id="579108"/>
    <lineage>
        <taxon>Bacteria</taxon>
        <taxon>Bacillati</taxon>
        <taxon>Actinomycetota</taxon>
        <taxon>Actinomycetes</taxon>
        <taxon>Micromonosporales</taxon>
        <taxon>Micromonosporaceae</taxon>
        <taxon>Dactylosporangium</taxon>
    </lineage>
</organism>
<sequence length="111" mass="12038">MAALAAAGEPVRALVRDPAKAALPAGAEDVEGDLNKPETFADALTGARGMFLLPGYDNIEGLQQRYVDAFFSFYVDRTLDEATVHPAVAEVAGRAPRTFRDWAEAHRTDFE</sequence>
<reference evidence="3" key="1">
    <citation type="journal article" date="2019" name="Int. J. Syst. Evol. Microbiol.">
        <title>The Global Catalogue of Microorganisms (GCM) 10K type strain sequencing project: providing services to taxonomists for standard genome sequencing and annotation.</title>
        <authorList>
            <consortium name="The Broad Institute Genomics Platform"/>
            <consortium name="The Broad Institute Genome Sequencing Center for Infectious Disease"/>
            <person name="Wu L."/>
            <person name="Ma J."/>
        </authorList>
    </citation>
    <scope>NUCLEOTIDE SEQUENCE [LARGE SCALE GENOMIC DNA]</scope>
    <source>
        <strain evidence="3">JCM 17441</strain>
    </source>
</reference>
<evidence type="ECO:0000259" key="1">
    <source>
        <dbReference type="Pfam" id="PF13460"/>
    </source>
</evidence>
<evidence type="ECO:0000313" key="3">
    <source>
        <dbReference type="Proteomes" id="UP001500620"/>
    </source>
</evidence>
<dbReference type="SUPFAM" id="SSF51735">
    <property type="entry name" value="NAD(P)-binding Rossmann-fold domains"/>
    <property type="match status" value="1"/>
</dbReference>
<proteinExistence type="predicted"/>
<dbReference type="Proteomes" id="UP001500620">
    <property type="component" value="Unassembled WGS sequence"/>
</dbReference>